<dbReference type="CDD" id="cd06260">
    <property type="entry name" value="DUF820-like"/>
    <property type="match status" value="1"/>
</dbReference>
<gene>
    <name evidence="2" type="ORF">XM38_007860</name>
</gene>
<dbReference type="InterPro" id="IPR008538">
    <property type="entry name" value="Uma2"/>
</dbReference>
<dbReference type="Proteomes" id="UP000191901">
    <property type="component" value="Chromosome"/>
</dbReference>
<dbReference type="PANTHER" id="PTHR34107:SF5">
    <property type="entry name" value="SLL1355 PROTEIN"/>
    <property type="match status" value="1"/>
</dbReference>
<keyword evidence="3" id="KW-1185">Reference proteome</keyword>
<sequence length="184" mass="20482">MTISTSSLTLEAFLKLPETKPASEFIDGKVIQKPMPQGEHSLLQGTLCETINQQAKAAKVAMAFPELRCTVAGRSIVPDVAVFRWSRIPRQPSGRIANRFTIHPDWSIEILSPEQSQTRVLGNLLHCAQQGTELGWLLDPEEETVLVVWSDQRVQLLRGDVPLPVLTDINLSLTADQLFGWLMV</sequence>
<proteinExistence type="predicted"/>
<dbReference type="InterPro" id="IPR012296">
    <property type="entry name" value="Nuclease_put_TT1808"/>
</dbReference>
<dbReference type="OrthoDB" id="461333at2"/>
<dbReference type="InterPro" id="IPR011335">
    <property type="entry name" value="Restrct_endonuc-II-like"/>
</dbReference>
<accession>A0A1Z3HHT4</accession>
<organism evidence="2 3">
    <name type="scientific">Halomicronema hongdechloris C2206</name>
    <dbReference type="NCBI Taxonomy" id="1641165"/>
    <lineage>
        <taxon>Bacteria</taxon>
        <taxon>Bacillati</taxon>
        <taxon>Cyanobacteriota</taxon>
        <taxon>Cyanophyceae</taxon>
        <taxon>Nodosilineales</taxon>
        <taxon>Nodosilineaceae</taxon>
        <taxon>Halomicronema</taxon>
    </lineage>
</organism>
<evidence type="ECO:0000313" key="2">
    <source>
        <dbReference type="EMBL" id="ASC69856.1"/>
    </source>
</evidence>
<dbReference type="EMBL" id="CP021983">
    <property type="protein sequence ID" value="ASC69856.1"/>
    <property type="molecule type" value="Genomic_DNA"/>
</dbReference>
<dbReference type="AlphaFoldDB" id="A0A1Z3HHT4"/>
<dbReference type="Gene3D" id="3.90.1570.10">
    <property type="entry name" value="tt1808, chain A"/>
    <property type="match status" value="1"/>
</dbReference>
<evidence type="ECO:0000259" key="1">
    <source>
        <dbReference type="Pfam" id="PF05685"/>
    </source>
</evidence>
<dbReference type="SUPFAM" id="SSF52980">
    <property type="entry name" value="Restriction endonuclease-like"/>
    <property type="match status" value="1"/>
</dbReference>
<dbReference type="PANTHER" id="PTHR34107">
    <property type="entry name" value="SLL0198 PROTEIN-RELATED"/>
    <property type="match status" value="1"/>
</dbReference>
<protein>
    <recommendedName>
        <fullName evidence="1">Putative restriction endonuclease domain-containing protein</fullName>
    </recommendedName>
</protein>
<dbReference type="Pfam" id="PF05685">
    <property type="entry name" value="Uma2"/>
    <property type="match status" value="1"/>
</dbReference>
<name>A0A1Z3HHT4_9CYAN</name>
<dbReference type="RefSeq" id="WP_080808787.1">
    <property type="nucleotide sequence ID" value="NZ_CP021983.2"/>
</dbReference>
<reference evidence="2 3" key="1">
    <citation type="journal article" date="2016" name="Biochim. Biophys. Acta">
        <title>Characterization of red-shifted phycobilisomes isolated from the chlorophyll f-containing cyanobacterium Halomicronema hongdechloris.</title>
        <authorList>
            <person name="Li Y."/>
            <person name="Lin Y."/>
            <person name="Garvey C.J."/>
            <person name="Birch D."/>
            <person name="Corkery R.W."/>
            <person name="Loughlin P.C."/>
            <person name="Scheer H."/>
            <person name="Willows R.D."/>
            <person name="Chen M."/>
        </authorList>
    </citation>
    <scope>NUCLEOTIDE SEQUENCE [LARGE SCALE GENOMIC DNA]</scope>
    <source>
        <strain evidence="2 3">C2206</strain>
    </source>
</reference>
<dbReference type="STRING" id="1641165.XM38_10685"/>
<dbReference type="KEGG" id="hhg:XM38_007860"/>
<evidence type="ECO:0000313" key="3">
    <source>
        <dbReference type="Proteomes" id="UP000191901"/>
    </source>
</evidence>
<feature type="domain" description="Putative restriction endonuclease" evidence="1">
    <location>
        <begin position="10"/>
        <end position="165"/>
    </location>
</feature>